<evidence type="ECO:0000313" key="2">
    <source>
        <dbReference type="EMBL" id="NMO95238.1"/>
    </source>
</evidence>
<dbReference type="Proteomes" id="UP000565468">
    <property type="component" value="Unassembled WGS sequence"/>
</dbReference>
<keyword evidence="3" id="KW-1185">Reference proteome</keyword>
<sequence>MQRKALSPPASASGTYYQGREAGHRDGFEEGYFRGKQQAYAARSPFIPAVRDLHVLYVTSGKGYPYSPIDEAVFATLQGMVRQVTISDARQDVTACAADCKPDIMIVLDGMFLPPDHVDRVRSMGIPAAVWMTDDPYYADMAPGWVTRYDFVFTLERNCVAHYQNMGCPHVFYLPFAAFPGHYRPLQRSSAARRQVSFVGTAYPKRIEFFQPIMDRLMKYETLINGNWWEKLPGYAKYGSRIEMNKWMGPGETANVYNSAKIVINLHRAFDDQAINQNSFRIPAASPNPRTFEINACGTLQLCDEREDLASFYTPGVEIETYRTPAELLEKVDFYLANEAVRKDIALKALDRTFKEHTYGHRLDTMLSIIRP</sequence>
<dbReference type="RefSeq" id="WP_169503983.1">
    <property type="nucleotide sequence ID" value="NZ_JABBPN010000003.1"/>
</dbReference>
<dbReference type="InterPro" id="IPR055259">
    <property type="entry name" value="YkvP/CgeB_Glyco_trans-like"/>
</dbReference>
<dbReference type="GO" id="GO:0016740">
    <property type="term" value="F:transferase activity"/>
    <property type="evidence" value="ECO:0007669"/>
    <property type="project" value="UniProtKB-KW"/>
</dbReference>
<gene>
    <name evidence="2" type="ORF">HII30_05475</name>
</gene>
<dbReference type="EMBL" id="JABBPN010000003">
    <property type="protein sequence ID" value="NMO95238.1"/>
    <property type="molecule type" value="Genomic_DNA"/>
</dbReference>
<feature type="domain" description="Spore protein YkvP/CgeB glycosyl transferase-like" evidence="1">
    <location>
        <begin position="207"/>
        <end position="367"/>
    </location>
</feature>
<comment type="caution">
    <text evidence="2">The sequence shown here is derived from an EMBL/GenBank/DDBJ whole genome shotgun (WGS) entry which is preliminary data.</text>
</comment>
<reference evidence="2 3" key="1">
    <citation type="submission" date="2020-04" db="EMBL/GenBank/DDBJ databases">
        <title>Paenibacillus algicola sp. nov., a novel marine bacterium producing alginate lyase.</title>
        <authorList>
            <person name="Huang H."/>
        </authorList>
    </citation>
    <scope>NUCLEOTIDE SEQUENCE [LARGE SCALE GENOMIC DNA]</scope>
    <source>
        <strain evidence="2 3">L7-75</strain>
    </source>
</reference>
<dbReference type="Pfam" id="PF13524">
    <property type="entry name" value="Glyco_trans_1_2"/>
    <property type="match status" value="1"/>
</dbReference>
<organism evidence="2 3">
    <name type="scientific">Paenibacillus lemnae</name>
    <dbReference type="NCBI Taxonomy" id="1330551"/>
    <lineage>
        <taxon>Bacteria</taxon>
        <taxon>Bacillati</taxon>
        <taxon>Bacillota</taxon>
        <taxon>Bacilli</taxon>
        <taxon>Bacillales</taxon>
        <taxon>Paenibacillaceae</taxon>
        <taxon>Paenibacillus</taxon>
    </lineage>
</organism>
<name>A0A848M2L8_PAELE</name>
<protein>
    <submittedName>
        <fullName evidence="2">Glycosyltransferase</fullName>
    </submittedName>
</protein>
<proteinExistence type="predicted"/>
<evidence type="ECO:0000259" key="1">
    <source>
        <dbReference type="Pfam" id="PF13524"/>
    </source>
</evidence>
<keyword evidence="2" id="KW-0808">Transferase</keyword>
<dbReference type="AlphaFoldDB" id="A0A848M2L8"/>
<evidence type="ECO:0000313" key="3">
    <source>
        <dbReference type="Proteomes" id="UP000565468"/>
    </source>
</evidence>
<accession>A0A848M2L8</accession>